<keyword evidence="2" id="KW-1185">Reference proteome</keyword>
<reference evidence="1 2" key="1">
    <citation type="submission" date="2024-01" db="EMBL/GenBank/DDBJ databases">
        <title>Genome assemblies of Stephania.</title>
        <authorList>
            <person name="Yang L."/>
        </authorList>
    </citation>
    <scope>NUCLEOTIDE SEQUENCE [LARGE SCALE GENOMIC DNA]</scope>
    <source>
        <strain evidence="1">JXDWG</strain>
        <tissue evidence="1">Leaf</tissue>
    </source>
</reference>
<protein>
    <submittedName>
        <fullName evidence="1">Uncharacterized protein</fullName>
    </submittedName>
</protein>
<accession>A0AAP0HM40</accession>
<comment type="caution">
    <text evidence="1">The sequence shown here is derived from an EMBL/GenBank/DDBJ whole genome shotgun (WGS) entry which is preliminary data.</text>
</comment>
<dbReference type="Proteomes" id="UP001419268">
    <property type="component" value="Unassembled WGS sequence"/>
</dbReference>
<dbReference type="AlphaFoldDB" id="A0AAP0HM40"/>
<sequence>MMAASESAARETRCSGDFGGGLAVRTSRLVGATATRGRVGWCGAKSGPPAASSEKHGGWTIATTDRWRGRRFRRREVALGCDTGGGEW</sequence>
<gene>
    <name evidence="1" type="ORF">Scep_028468</name>
</gene>
<evidence type="ECO:0000313" key="1">
    <source>
        <dbReference type="EMBL" id="KAK9089386.1"/>
    </source>
</evidence>
<dbReference type="EMBL" id="JBBNAG010000012">
    <property type="protein sequence ID" value="KAK9089386.1"/>
    <property type="molecule type" value="Genomic_DNA"/>
</dbReference>
<organism evidence="1 2">
    <name type="scientific">Stephania cephalantha</name>
    <dbReference type="NCBI Taxonomy" id="152367"/>
    <lineage>
        <taxon>Eukaryota</taxon>
        <taxon>Viridiplantae</taxon>
        <taxon>Streptophyta</taxon>
        <taxon>Embryophyta</taxon>
        <taxon>Tracheophyta</taxon>
        <taxon>Spermatophyta</taxon>
        <taxon>Magnoliopsida</taxon>
        <taxon>Ranunculales</taxon>
        <taxon>Menispermaceae</taxon>
        <taxon>Menispermoideae</taxon>
        <taxon>Cissampelideae</taxon>
        <taxon>Stephania</taxon>
    </lineage>
</organism>
<name>A0AAP0HM40_9MAGN</name>
<proteinExistence type="predicted"/>
<evidence type="ECO:0000313" key="2">
    <source>
        <dbReference type="Proteomes" id="UP001419268"/>
    </source>
</evidence>